<dbReference type="InterPro" id="IPR013024">
    <property type="entry name" value="GGCT-like"/>
</dbReference>
<comment type="caution">
    <text evidence="6">The sequence shown here is derived from an EMBL/GenBank/DDBJ whole genome shotgun (WGS) entry which is preliminary data.</text>
</comment>
<dbReference type="InterPro" id="IPR009288">
    <property type="entry name" value="AIG2-like_dom"/>
</dbReference>
<feature type="chain" id="PRO_5041457290" description="Putative gamma-glutamylcyclotransferase" evidence="4">
    <location>
        <begin position="24"/>
        <end position="116"/>
    </location>
</feature>
<accession>A0AA39X2R8</accession>
<name>A0AA39X2R8_9PEZI</name>
<evidence type="ECO:0000259" key="5">
    <source>
        <dbReference type="Pfam" id="PF06094"/>
    </source>
</evidence>
<evidence type="ECO:0000313" key="6">
    <source>
        <dbReference type="EMBL" id="KAK0626206.1"/>
    </source>
</evidence>
<dbReference type="CDD" id="cd06661">
    <property type="entry name" value="GGCT_like"/>
    <property type="match status" value="1"/>
</dbReference>
<dbReference type="SUPFAM" id="SSF110857">
    <property type="entry name" value="Gamma-glutamyl cyclotransferase-like"/>
    <property type="match status" value="1"/>
</dbReference>
<evidence type="ECO:0000256" key="1">
    <source>
        <dbReference type="ARBA" id="ARBA00008861"/>
    </source>
</evidence>
<reference evidence="6" key="1">
    <citation type="submission" date="2023-06" db="EMBL/GenBank/DDBJ databases">
        <title>Genome-scale phylogeny and comparative genomics of the fungal order Sordariales.</title>
        <authorList>
            <consortium name="Lawrence Berkeley National Laboratory"/>
            <person name="Hensen N."/>
            <person name="Bonometti L."/>
            <person name="Westerberg I."/>
            <person name="Brannstrom I.O."/>
            <person name="Guillou S."/>
            <person name="Cros-Aarteil S."/>
            <person name="Calhoun S."/>
            <person name="Haridas S."/>
            <person name="Kuo A."/>
            <person name="Mondo S."/>
            <person name="Pangilinan J."/>
            <person name="Riley R."/>
            <person name="Labutti K."/>
            <person name="Andreopoulos B."/>
            <person name="Lipzen A."/>
            <person name="Chen C."/>
            <person name="Yanf M."/>
            <person name="Daum C."/>
            <person name="Ng V."/>
            <person name="Clum A."/>
            <person name="Steindorff A."/>
            <person name="Ohm R."/>
            <person name="Martin F."/>
            <person name="Silar P."/>
            <person name="Natvig D."/>
            <person name="Lalanne C."/>
            <person name="Gautier V."/>
            <person name="Ament-Velasquez S.L."/>
            <person name="Kruys A."/>
            <person name="Hutchinson M.I."/>
            <person name="Powell A.J."/>
            <person name="Barry K."/>
            <person name="Miller A.N."/>
            <person name="Grigoriev I.V."/>
            <person name="Debuchy R."/>
            <person name="Gladieux P."/>
            <person name="Thoren M.H."/>
            <person name="Johannesson H."/>
        </authorList>
    </citation>
    <scope>NUCLEOTIDE SEQUENCE</scope>
    <source>
        <strain evidence="6">CBS 606.72</strain>
    </source>
</reference>
<dbReference type="EMBL" id="JAULSU010000002">
    <property type="protein sequence ID" value="KAK0626206.1"/>
    <property type="molecule type" value="Genomic_DNA"/>
</dbReference>
<feature type="domain" description="Gamma-glutamylcyclotransferase AIG2-like" evidence="5">
    <location>
        <begin position="8"/>
        <end position="70"/>
    </location>
</feature>
<comment type="similarity">
    <text evidence="1">Belongs to the gamma-glutamylcyclotransferase family.</text>
</comment>
<evidence type="ECO:0000256" key="4">
    <source>
        <dbReference type="SAM" id="SignalP"/>
    </source>
</evidence>
<keyword evidence="4" id="KW-0732">Signal</keyword>
<dbReference type="Pfam" id="PF06094">
    <property type="entry name" value="GGACT"/>
    <property type="match status" value="1"/>
</dbReference>
<feature type="signal peptide" evidence="4">
    <location>
        <begin position="1"/>
        <end position="23"/>
    </location>
</feature>
<dbReference type="InterPro" id="IPR045038">
    <property type="entry name" value="AIG2-like"/>
</dbReference>
<evidence type="ECO:0000256" key="2">
    <source>
        <dbReference type="ARBA" id="ARBA00022679"/>
    </source>
</evidence>
<proteinExistence type="inferred from homology"/>
<dbReference type="Proteomes" id="UP001175000">
    <property type="component" value="Unassembled WGS sequence"/>
</dbReference>
<dbReference type="InterPro" id="IPR036568">
    <property type="entry name" value="GGCT-like_sf"/>
</dbReference>
<keyword evidence="2" id="KW-0808">Transferase</keyword>
<dbReference type="PANTHER" id="PTHR31544:SF2">
    <property type="entry name" value="AIG2-LIKE PROTEIN D"/>
    <property type="match status" value="1"/>
</dbReference>
<protein>
    <recommendedName>
        <fullName evidence="3">Putative gamma-glutamylcyclotransferase</fullName>
    </recommendedName>
</protein>
<organism evidence="6 7">
    <name type="scientific">Immersiella caudata</name>
    <dbReference type="NCBI Taxonomy" id="314043"/>
    <lineage>
        <taxon>Eukaryota</taxon>
        <taxon>Fungi</taxon>
        <taxon>Dikarya</taxon>
        <taxon>Ascomycota</taxon>
        <taxon>Pezizomycotina</taxon>
        <taxon>Sordariomycetes</taxon>
        <taxon>Sordariomycetidae</taxon>
        <taxon>Sordariales</taxon>
        <taxon>Lasiosphaeriaceae</taxon>
        <taxon>Immersiella</taxon>
    </lineage>
</organism>
<evidence type="ECO:0000313" key="7">
    <source>
        <dbReference type="Proteomes" id="UP001175000"/>
    </source>
</evidence>
<dbReference type="Gene3D" id="3.10.490.10">
    <property type="entry name" value="Gamma-glutamyl cyclotransferase-like"/>
    <property type="match status" value="1"/>
</dbReference>
<evidence type="ECO:0000256" key="3">
    <source>
        <dbReference type="ARBA" id="ARBA00030602"/>
    </source>
</evidence>
<keyword evidence="7" id="KW-1185">Reference proteome</keyword>
<dbReference type="PANTHER" id="PTHR31544">
    <property type="entry name" value="AIG2-LIKE PROTEIN D"/>
    <property type="match status" value="1"/>
</dbReference>
<dbReference type="AlphaFoldDB" id="A0AA39X2R8"/>
<dbReference type="GO" id="GO:0016740">
    <property type="term" value="F:transferase activity"/>
    <property type="evidence" value="ECO:0007669"/>
    <property type="project" value="UniProtKB-KW"/>
</dbReference>
<gene>
    <name evidence="6" type="ORF">B0T14DRAFT_534408</name>
</gene>
<sequence length="116" mass="13163">MSTQPRPLFIYGTLRALPLLAWALTGEASQVDTISRLIRKATVKGYKRCSAHHADYPAAIKDDEFTIDGEETVEADMYVWDGDRDALSSEPWDMEISIRDRLDDWIDLFEGIELVG</sequence>